<dbReference type="InterPro" id="IPR009097">
    <property type="entry name" value="Cyclic_Pdiesterase"/>
</dbReference>
<organism evidence="1 2">
    <name type="scientific">Hymenobacter sublimis</name>
    <dbReference type="NCBI Taxonomy" id="2933777"/>
    <lineage>
        <taxon>Bacteria</taxon>
        <taxon>Pseudomonadati</taxon>
        <taxon>Bacteroidota</taxon>
        <taxon>Cytophagia</taxon>
        <taxon>Cytophagales</taxon>
        <taxon>Hymenobacteraceae</taxon>
        <taxon>Hymenobacter</taxon>
    </lineage>
</organism>
<dbReference type="RefSeq" id="WP_247976662.1">
    <property type="nucleotide sequence ID" value="NZ_CP095848.1"/>
</dbReference>
<keyword evidence="2" id="KW-1185">Reference proteome</keyword>
<dbReference type="Gene3D" id="3.90.1140.10">
    <property type="entry name" value="Cyclic phosphodiesterase"/>
    <property type="match status" value="1"/>
</dbReference>
<reference evidence="1 2" key="1">
    <citation type="submission" date="2022-04" db="EMBL/GenBank/DDBJ databases">
        <title>Hymenobacter sp. isolated from the air.</title>
        <authorList>
            <person name="Won M."/>
            <person name="Lee C.-M."/>
            <person name="Woen H.-Y."/>
            <person name="Kwon S.-W."/>
        </authorList>
    </citation>
    <scope>NUCLEOTIDE SEQUENCE [LARGE SCALE GENOMIC DNA]</scope>
    <source>
        <strain evidence="2">5516 S-25</strain>
    </source>
</reference>
<dbReference type="SUPFAM" id="SSF55144">
    <property type="entry name" value="LigT-like"/>
    <property type="match status" value="1"/>
</dbReference>
<evidence type="ECO:0000313" key="2">
    <source>
        <dbReference type="Proteomes" id="UP000829647"/>
    </source>
</evidence>
<protein>
    <submittedName>
        <fullName evidence="1">Mutarotase</fullName>
    </submittedName>
</protein>
<accession>A0ABY4JH63</accession>
<sequence length="231" mass="26031">MSLQEHYDAMRTVAVRQLLQGEAELDLLLEVPEQDSRRGLTLLARPPAAVTARIAEVLATVQRAEPNQYYYPASDTHLTILSIISCYPGFSLHLVDSAAYRQLVGTVLRAVGPFRIRYAGLTVSAGGIMVQGFPEDDSLEKLRNALRVAFRHSSLPQSIDQRYALRTAHSTVVRFTTPLRDPAHLVALVQQEQQTRIGSFEVDTLELVFNDWYQRAANTVQLEQYRLPYHP</sequence>
<dbReference type="Proteomes" id="UP000829647">
    <property type="component" value="Chromosome"/>
</dbReference>
<dbReference type="EMBL" id="CP095848">
    <property type="protein sequence ID" value="UPL50669.1"/>
    <property type="molecule type" value="Genomic_DNA"/>
</dbReference>
<proteinExistence type="predicted"/>
<evidence type="ECO:0000313" key="1">
    <source>
        <dbReference type="EMBL" id="UPL50669.1"/>
    </source>
</evidence>
<name>A0ABY4JH63_9BACT</name>
<gene>
    <name evidence="1" type="ORF">MWH26_07150</name>
</gene>